<sequence length="173" mass="18884">MRRLELSTTPNMILPQAFVHLKSLQHFQIKKFNTIADPDAASSGDSAICDYIQTPKLDWVKFINWVVLSCRKFDHYSSCVRHGVEGISLEGRHLLLDDITVTTYSLVEWHVGWNTITIDVEDGSQPTFQIGGSKKAVVGTAVTAAAAATATAAVVMMVVLLLLLGLMLALATL</sequence>
<keyword evidence="3" id="KW-1185">Reference proteome</keyword>
<evidence type="ECO:0000256" key="1">
    <source>
        <dbReference type="SAM" id="Phobius"/>
    </source>
</evidence>
<keyword evidence="1" id="KW-0812">Transmembrane</keyword>
<evidence type="ECO:0000313" key="3">
    <source>
        <dbReference type="Proteomes" id="UP000281553"/>
    </source>
</evidence>
<accession>A0A3P7NZJ7</accession>
<keyword evidence="1" id="KW-1133">Transmembrane helix</keyword>
<protein>
    <submittedName>
        <fullName evidence="2">Uncharacterized protein</fullName>
    </submittedName>
</protein>
<proteinExistence type="predicted"/>
<dbReference type="Proteomes" id="UP000281553">
    <property type="component" value="Unassembled WGS sequence"/>
</dbReference>
<dbReference type="EMBL" id="UYRU01106797">
    <property type="protein sequence ID" value="VDN43123.1"/>
    <property type="molecule type" value="Genomic_DNA"/>
</dbReference>
<evidence type="ECO:0000313" key="2">
    <source>
        <dbReference type="EMBL" id="VDN43123.1"/>
    </source>
</evidence>
<keyword evidence="1" id="KW-0472">Membrane</keyword>
<dbReference type="AlphaFoldDB" id="A0A3P7NZJ7"/>
<name>A0A3P7NZJ7_DIBLA</name>
<reference evidence="2 3" key="1">
    <citation type="submission" date="2018-11" db="EMBL/GenBank/DDBJ databases">
        <authorList>
            <consortium name="Pathogen Informatics"/>
        </authorList>
    </citation>
    <scope>NUCLEOTIDE SEQUENCE [LARGE SCALE GENOMIC DNA]</scope>
</reference>
<feature type="transmembrane region" description="Helical" evidence="1">
    <location>
        <begin position="137"/>
        <end position="170"/>
    </location>
</feature>
<organism evidence="2 3">
    <name type="scientific">Dibothriocephalus latus</name>
    <name type="common">Fish tapeworm</name>
    <name type="synonym">Diphyllobothrium latum</name>
    <dbReference type="NCBI Taxonomy" id="60516"/>
    <lineage>
        <taxon>Eukaryota</taxon>
        <taxon>Metazoa</taxon>
        <taxon>Spiralia</taxon>
        <taxon>Lophotrochozoa</taxon>
        <taxon>Platyhelminthes</taxon>
        <taxon>Cestoda</taxon>
        <taxon>Eucestoda</taxon>
        <taxon>Diphyllobothriidea</taxon>
        <taxon>Diphyllobothriidae</taxon>
        <taxon>Dibothriocephalus</taxon>
    </lineage>
</organism>
<gene>
    <name evidence="2" type="ORF">DILT_LOCUS19003</name>
</gene>